<dbReference type="Pfam" id="PF18052">
    <property type="entry name" value="Rx_N"/>
    <property type="match status" value="1"/>
</dbReference>
<evidence type="ECO:0000256" key="3">
    <source>
        <dbReference type="ARBA" id="ARBA00022737"/>
    </source>
</evidence>
<evidence type="ECO:0000313" key="12">
    <source>
        <dbReference type="EMBL" id="KAK8934880.1"/>
    </source>
</evidence>
<accession>A0AAP0G2U2</accession>
<keyword evidence="7" id="KW-0175">Coiled coil</keyword>
<dbReference type="InterPro" id="IPR027417">
    <property type="entry name" value="P-loop_NTPase"/>
</dbReference>
<feature type="domain" description="Disease resistance N-terminal" evidence="9">
    <location>
        <begin position="8"/>
        <end position="89"/>
    </location>
</feature>
<keyword evidence="13" id="KW-1185">Reference proteome</keyword>
<evidence type="ECO:0000259" key="10">
    <source>
        <dbReference type="Pfam" id="PF23559"/>
    </source>
</evidence>
<evidence type="ECO:0000256" key="5">
    <source>
        <dbReference type="ARBA" id="ARBA00022821"/>
    </source>
</evidence>
<keyword evidence="4" id="KW-0547">Nucleotide-binding</keyword>
<evidence type="ECO:0000256" key="7">
    <source>
        <dbReference type="SAM" id="Coils"/>
    </source>
</evidence>
<keyword evidence="5" id="KW-0611">Plant defense</keyword>
<comment type="caution">
    <text evidence="12">The sequence shown here is derived from an EMBL/GenBank/DDBJ whole genome shotgun (WGS) entry which is preliminary data.</text>
</comment>
<dbReference type="SUPFAM" id="SSF52540">
    <property type="entry name" value="P-loop containing nucleoside triphosphate hydrolases"/>
    <property type="match status" value="1"/>
</dbReference>
<organism evidence="12 13">
    <name type="scientific">Platanthera zijinensis</name>
    <dbReference type="NCBI Taxonomy" id="2320716"/>
    <lineage>
        <taxon>Eukaryota</taxon>
        <taxon>Viridiplantae</taxon>
        <taxon>Streptophyta</taxon>
        <taxon>Embryophyta</taxon>
        <taxon>Tracheophyta</taxon>
        <taxon>Spermatophyta</taxon>
        <taxon>Magnoliopsida</taxon>
        <taxon>Liliopsida</taxon>
        <taxon>Asparagales</taxon>
        <taxon>Orchidaceae</taxon>
        <taxon>Orchidoideae</taxon>
        <taxon>Orchideae</taxon>
        <taxon>Orchidinae</taxon>
        <taxon>Platanthera</taxon>
    </lineage>
</organism>
<dbReference type="Gene3D" id="3.80.10.10">
    <property type="entry name" value="Ribonuclease Inhibitor"/>
    <property type="match status" value="2"/>
</dbReference>
<dbReference type="CDD" id="cd14798">
    <property type="entry name" value="RX-CC_like"/>
    <property type="match status" value="1"/>
</dbReference>
<reference evidence="12 13" key="1">
    <citation type="journal article" date="2022" name="Nat. Plants">
        <title>Genomes of leafy and leafless Platanthera orchids illuminate the evolution of mycoheterotrophy.</title>
        <authorList>
            <person name="Li M.H."/>
            <person name="Liu K.W."/>
            <person name="Li Z."/>
            <person name="Lu H.C."/>
            <person name="Ye Q.L."/>
            <person name="Zhang D."/>
            <person name="Wang J.Y."/>
            <person name="Li Y.F."/>
            <person name="Zhong Z.M."/>
            <person name="Liu X."/>
            <person name="Yu X."/>
            <person name="Liu D.K."/>
            <person name="Tu X.D."/>
            <person name="Liu B."/>
            <person name="Hao Y."/>
            <person name="Liao X.Y."/>
            <person name="Jiang Y.T."/>
            <person name="Sun W.H."/>
            <person name="Chen J."/>
            <person name="Chen Y.Q."/>
            <person name="Ai Y."/>
            <person name="Zhai J.W."/>
            <person name="Wu S.S."/>
            <person name="Zhou Z."/>
            <person name="Hsiao Y.Y."/>
            <person name="Wu W.L."/>
            <person name="Chen Y.Y."/>
            <person name="Lin Y.F."/>
            <person name="Hsu J.L."/>
            <person name="Li C.Y."/>
            <person name="Wang Z.W."/>
            <person name="Zhao X."/>
            <person name="Zhong W.Y."/>
            <person name="Ma X.K."/>
            <person name="Ma L."/>
            <person name="Huang J."/>
            <person name="Chen G.Z."/>
            <person name="Huang M.Z."/>
            <person name="Huang L."/>
            <person name="Peng D.H."/>
            <person name="Luo Y.B."/>
            <person name="Zou S.Q."/>
            <person name="Chen S.P."/>
            <person name="Lan S."/>
            <person name="Tsai W.C."/>
            <person name="Van de Peer Y."/>
            <person name="Liu Z.J."/>
        </authorList>
    </citation>
    <scope>NUCLEOTIDE SEQUENCE [LARGE SCALE GENOMIC DNA]</scope>
    <source>
        <strain evidence="12">Lor287</strain>
    </source>
</reference>
<dbReference type="InterPro" id="IPR042197">
    <property type="entry name" value="Apaf_helical"/>
</dbReference>
<dbReference type="InterPro" id="IPR055414">
    <property type="entry name" value="LRR_R13L4/SHOC2-like"/>
</dbReference>
<dbReference type="GO" id="GO:0002758">
    <property type="term" value="P:innate immune response-activating signaling pathway"/>
    <property type="evidence" value="ECO:0007669"/>
    <property type="project" value="UniProtKB-ARBA"/>
</dbReference>
<dbReference type="InterPro" id="IPR041118">
    <property type="entry name" value="Rx_N"/>
</dbReference>
<keyword evidence="6" id="KW-0067">ATP-binding</keyword>
<keyword evidence="3" id="KW-0677">Repeat</keyword>
<dbReference type="PRINTS" id="PR00364">
    <property type="entry name" value="DISEASERSIST"/>
</dbReference>
<dbReference type="FunFam" id="1.10.10.10:FF:000322">
    <property type="entry name" value="Probable disease resistance protein At1g63360"/>
    <property type="match status" value="1"/>
</dbReference>
<gene>
    <name evidence="12" type="primary">RGA4</name>
    <name evidence="12" type="ORF">KSP39_PZI014687</name>
</gene>
<feature type="domain" description="Disease resistance R13L4/SHOC-2-like LRR" evidence="11">
    <location>
        <begin position="552"/>
        <end position="897"/>
    </location>
</feature>
<evidence type="ECO:0000259" key="9">
    <source>
        <dbReference type="Pfam" id="PF18052"/>
    </source>
</evidence>
<dbReference type="InterPro" id="IPR038005">
    <property type="entry name" value="RX-like_CC"/>
</dbReference>
<dbReference type="GO" id="GO:0005524">
    <property type="term" value="F:ATP binding"/>
    <property type="evidence" value="ECO:0007669"/>
    <property type="project" value="UniProtKB-KW"/>
</dbReference>
<protein>
    <submittedName>
        <fullName evidence="12">Disease resistance protein RGA4</fullName>
    </submittedName>
</protein>
<dbReference type="PANTHER" id="PTHR36766">
    <property type="entry name" value="PLANT BROAD-SPECTRUM MILDEW RESISTANCE PROTEIN RPW8"/>
    <property type="match status" value="1"/>
</dbReference>
<feature type="domain" description="Disease resistance protein winged helix" evidence="10">
    <location>
        <begin position="435"/>
        <end position="504"/>
    </location>
</feature>
<keyword evidence="2" id="KW-0433">Leucine-rich repeat</keyword>
<sequence>MSMILDAFVGSFVERLLRFVEEKAATVLGVKEDLKRLQRKLLRIESVLKDAERRSTEDFAINNWVKELKDCMYDADDIIDLCIYNAAQLLDQLPSSSSNPPPVTCLSFLSCCTSVPHRYEIGRRIKSLNDRLDEIYQDKLRFNLDGESNKPRVTIVNRRQTSPVEAELDIVGREIEDATKDLVKLMTASEGEAKRCRVFAITGMGGIGKTTLAAKIFNHWKMQTRFQIKVWICVSQTYNEIELLKQVIRAAEVSYGEATTRAELVPILQSSLSGKSVFLVLDDVWRSDVWIDLLRIPLQGAKIDSLVLITSRDENVVRQMGSFHIHPVVRLPVETGWEMLARRIAMIGGKEEEEISNLRGIGIQIIKKCSGLPLAIKVMAGVLAQKEPNAKEWNKVLNHDAWSAGKLHAELRGALYLSYDDLPSSLKQCFLYCSIFPEDFVFSCEQLVRMWVAEGFIKVEGYSLMEDRAEEYYHELTQRNLLQLDPLAYSDTGCKMHDMFRSLAQIISGDESFRKNFVDESNVPSGKIRRLSIEGDENVAGVLDAITDQRCLRTLLFFTRASVSYGNLGRFLYLRVLILTSSEIEIIPNAVGDMFRLRYLALDRTSIKKLPDSVGRLSNLQYLNLGWCDELTNLPQSITRLKNLRSLILPHERLAFIPKGIERLKQLNLLKGFFVANDSVTSQVEREQPIMHSTLTELSSLSNLRILHLFMLERARPGSLVLGELSQLKDMHLSCKSARGHSPEECSEIEERISLIQELFEELIPPQLLEKLNITCYFGLGYPKWIMSQSLGSHLPYLSTLELVSNMSCPLLPPLGQLPNLQTLYIHDAEAVKHIGPEFFGGGVASPISQTRTAFPKLQLLTISNMLNLEEWFFLDEKEENDDLPKLVLFPRLRELVLWVCPKLKALPYGLGSIALKKLIITRADKLKEVGNLPRVTECIRLRGNKSLERISNLPMLKLLIVKECHSLTTVECLNGLQQLDLINDYMSGLPGWLSRLAKECGRRGEDLNAEDDLLLQLWCNKRVLLRCQQGGQDWPAIQQIQQVNAYVHGGEGYLRYVKQPFFYETNI</sequence>
<dbReference type="GO" id="GO:0043531">
    <property type="term" value="F:ADP binding"/>
    <property type="evidence" value="ECO:0007669"/>
    <property type="project" value="InterPro"/>
</dbReference>
<dbReference type="Gene3D" id="3.40.50.300">
    <property type="entry name" value="P-loop containing nucleotide triphosphate hydrolases"/>
    <property type="match status" value="1"/>
</dbReference>
<dbReference type="SUPFAM" id="SSF52058">
    <property type="entry name" value="L domain-like"/>
    <property type="match status" value="1"/>
</dbReference>
<evidence type="ECO:0000256" key="1">
    <source>
        <dbReference type="ARBA" id="ARBA00008894"/>
    </source>
</evidence>
<dbReference type="Gene3D" id="1.10.8.430">
    <property type="entry name" value="Helical domain of apoptotic protease-activating factors"/>
    <property type="match status" value="1"/>
</dbReference>
<dbReference type="Proteomes" id="UP001418222">
    <property type="component" value="Unassembled WGS sequence"/>
</dbReference>
<dbReference type="GO" id="GO:0009626">
    <property type="term" value="P:plant-type hypersensitive response"/>
    <property type="evidence" value="ECO:0007669"/>
    <property type="project" value="UniProtKB-ARBA"/>
</dbReference>
<dbReference type="InterPro" id="IPR032675">
    <property type="entry name" value="LRR_dom_sf"/>
</dbReference>
<evidence type="ECO:0000256" key="4">
    <source>
        <dbReference type="ARBA" id="ARBA00022741"/>
    </source>
</evidence>
<dbReference type="Gene3D" id="1.20.5.4130">
    <property type="match status" value="1"/>
</dbReference>
<dbReference type="AlphaFoldDB" id="A0AAP0G2U2"/>
<dbReference type="EMBL" id="JBBWWQ010000012">
    <property type="protein sequence ID" value="KAK8934880.1"/>
    <property type="molecule type" value="Genomic_DNA"/>
</dbReference>
<evidence type="ECO:0000259" key="11">
    <source>
        <dbReference type="Pfam" id="PF23598"/>
    </source>
</evidence>
<evidence type="ECO:0000259" key="8">
    <source>
        <dbReference type="Pfam" id="PF00931"/>
    </source>
</evidence>
<dbReference type="Pfam" id="PF00931">
    <property type="entry name" value="NB-ARC"/>
    <property type="match status" value="1"/>
</dbReference>
<comment type="similarity">
    <text evidence="1">Belongs to the disease resistance NB-LRR family.</text>
</comment>
<dbReference type="InterPro" id="IPR002182">
    <property type="entry name" value="NB-ARC"/>
</dbReference>
<evidence type="ECO:0000256" key="6">
    <source>
        <dbReference type="ARBA" id="ARBA00022840"/>
    </source>
</evidence>
<dbReference type="Pfam" id="PF23559">
    <property type="entry name" value="WHD_DRP"/>
    <property type="match status" value="1"/>
</dbReference>
<name>A0AAP0G2U2_9ASPA</name>
<feature type="coiled-coil region" evidence="7">
    <location>
        <begin position="20"/>
        <end position="54"/>
    </location>
</feature>
<dbReference type="InterPro" id="IPR036388">
    <property type="entry name" value="WH-like_DNA-bd_sf"/>
</dbReference>
<dbReference type="Gene3D" id="1.10.10.10">
    <property type="entry name" value="Winged helix-like DNA-binding domain superfamily/Winged helix DNA-binding domain"/>
    <property type="match status" value="1"/>
</dbReference>
<proteinExistence type="inferred from homology"/>
<dbReference type="GO" id="GO:0042742">
    <property type="term" value="P:defense response to bacterium"/>
    <property type="evidence" value="ECO:0007669"/>
    <property type="project" value="UniProtKB-ARBA"/>
</dbReference>
<dbReference type="InterPro" id="IPR058922">
    <property type="entry name" value="WHD_DRP"/>
</dbReference>
<evidence type="ECO:0000313" key="13">
    <source>
        <dbReference type="Proteomes" id="UP001418222"/>
    </source>
</evidence>
<dbReference type="PANTHER" id="PTHR36766:SF70">
    <property type="entry name" value="DISEASE RESISTANCE PROTEIN RGA4"/>
    <property type="match status" value="1"/>
</dbReference>
<evidence type="ECO:0000256" key="2">
    <source>
        <dbReference type="ARBA" id="ARBA00022614"/>
    </source>
</evidence>
<dbReference type="Pfam" id="PF23598">
    <property type="entry name" value="LRR_14"/>
    <property type="match status" value="1"/>
</dbReference>
<feature type="domain" description="NB-ARC" evidence="8">
    <location>
        <begin position="192"/>
        <end position="342"/>
    </location>
</feature>